<dbReference type="AlphaFoldDB" id="A0A380NZG2"/>
<proteinExistence type="predicted"/>
<dbReference type="RefSeq" id="WP_100455425.1">
    <property type="nucleotide sequence ID" value="NZ_UHID01000006.1"/>
</dbReference>
<reference evidence="1 2" key="1">
    <citation type="submission" date="2018-06" db="EMBL/GenBank/DDBJ databases">
        <authorList>
            <consortium name="Pathogen Informatics"/>
            <person name="Doyle S."/>
        </authorList>
    </citation>
    <scope>NUCLEOTIDE SEQUENCE [LARGE SCALE GENOMIC DNA]</scope>
    <source>
        <strain evidence="1 2">NCTC7807</strain>
    </source>
</reference>
<protein>
    <submittedName>
        <fullName evidence="1">Uncharacterized protein</fullName>
    </submittedName>
</protein>
<gene>
    <name evidence="1" type="ORF">NCTC7807_03211</name>
</gene>
<dbReference type="EMBL" id="UHID01000006">
    <property type="protein sequence ID" value="SUP57507.1"/>
    <property type="molecule type" value="Genomic_DNA"/>
</dbReference>
<evidence type="ECO:0000313" key="2">
    <source>
        <dbReference type="Proteomes" id="UP000254150"/>
    </source>
</evidence>
<name>A0A380NZG2_STRGR</name>
<organism evidence="1 2">
    <name type="scientific">Streptomyces griseus</name>
    <dbReference type="NCBI Taxonomy" id="1911"/>
    <lineage>
        <taxon>Bacteria</taxon>
        <taxon>Bacillati</taxon>
        <taxon>Actinomycetota</taxon>
        <taxon>Actinomycetes</taxon>
        <taxon>Kitasatosporales</taxon>
        <taxon>Streptomycetaceae</taxon>
        <taxon>Streptomyces</taxon>
    </lineage>
</organism>
<dbReference type="Proteomes" id="UP000254150">
    <property type="component" value="Unassembled WGS sequence"/>
</dbReference>
<evidence type="ECO:0000313" key="1">
    <source>
        <dbReference type="EMBL" id="SUP57507.1"/>
    </source>
</evidence>
<sequence length="63" mass="6811">MPGMNVAPDGDGSRARGDCRACEEFRLAEAVARAEHDLSRATDCRVLLRRHRSTAECAARGPA</sequence>
<accession>A0A380NZG2</accession>
<dbReference type="GeneID" id="95074041"/>